<dbReference type="AlphaFoldDB" id="A0A2S8JDX4"/>
<dbReference type="Gene3D" id="3.90.550.10">
    <property type="entry name" value="Spore Coat Polysaccharide Biosynthesis Protein SpsA, Chain A"/>
    <property type="match status" value="1"/>
</dbReference>
<dbReference type="InterPro" id="IPR029044">
    <property type="entry name" value="Nucleotide-diphossugar_trans"/>
</dbReference>
<feature type="domain" description="Glycosyltransferase 2-like" evidence="1">
    <location>
        <begin position="14"/>
        <end position="123"/>
    </location>
</feature>
<name>A0A2S8JDX4_RHOOP</name>
<accession>A0A2S8JDX4</accession>
<dbReference type="EMBL" id="PUIO01000009">
    <property type="protein sequence ID" value="PQP25183.1"/>
    <property type="molecule type" value="Genomic_DNA"/>
</dbReference>
<sequence length="286" mass="32318">MYGRTEVRMLSVALIMASHNRAELTEHCVRSILQQLTGDYQVRVWVADASSNNDTRNRLSNVDGPVSVEPLPADWFWAQSMSHVEVRALEEDPQILVWINDDVALEDGALARLISVWEARPEKSNTVVVGSMRGAEGSITYGGIRLGYPVTRWEHITPSSGPISADAANGNLLLIPTELLRRVGGLDSVFEHSYADFDWTLRATRAGAEIIVAPGWYGLCERNPVGDSYQAPSITLAERYRRVLHRKGLPWRSHYRYVRRHAGPIWPALFAYPYLRISIDHLLRRF</sequence>
<evidence type="ECO:0000313" key="3">
    <source>
        <dbReference type="Proteomes" id="UP000239290"/>
    </source>
</evidence>
<dbReference type="Proteomes" id="UP000239290">
    <property type="component" value="Unassembled WGS sequence"/>
</dbReference>
<dbReference type="InterPro" id="IPR001173">
    <property type="entry name" value="Glyco_trans_2-like"/>
</dbReference>
<evidence type="ECO:0000259" key="1">
    <source>
        <dbReference type="Pfam" id="PF00535"/>
    </source>
</evidence>
<dbReference type="Pfam" id="PF00535">
    <property type="entry name" value="Glycos_transf_2"/>
    <property type="match status" value="1"/>
</dbReference>
<proteinExistence type="predicted"/>
<protein>
    <recommendedName>
        <fullName evidence="1">Glycosyltransferase 2-like domain-containing protein</fullName>
    </recommendedName>
</protein>
<evidence type="ECO:0000313" key="2">
    <source>
        <dbReference type="EMBL" id="PQP25183.1"/>
    </source>
</evidence>
<gene>
    <name evidence="2" type="ORF">C5613_10090</name>
</gene>
<organism evidence="2 3">
    <name type="scientific">Rhodococcus opacus</name>
    <name type="common">Nocardia opaca</name>
    <dbReference type="NCBI Taxonomy" id="37919"/>
    <lineage>
        <taxon>Bacteria</taxon>
        <taxon>Bacillati</taxon>
        <taxon>Actinomycetota</taxon>
        <taxon>Actinomycetes</taxon>
        <taxon>Mycobacteriales</taxon>
        <taxon>Nocardiaceae</taxon>
        <taxon>Rhodococcus</taxon>
    </lineage>
</organism>
<comment type="caution">
    <text evidence="2">The sequence shown here is derived from an EMBL/GenBank/DDBJ whole genome shotgun (WGS) entry which is preliminary data.</text>
</comment>
<dbReference type="SUPFAM" id="SSF53448">
    <property type="entry name" value="Nucleotide-diphospho-sugar transferases"/>
    <property type="match status" value="1"/>
</dbReference>
<dbReference type="PANTHER" id="PTHR43179:SF7">
    <property type="entry name" value="RHAMNOSYLTRANSFERASE WBBL"/>
    <property type="match status" value="1"/>
</dbReference>
<dbReference type="PANTHER" id="PTHR43179">
    <property type="entry name" value="RHAMNOSYLTRANSFERASE WBBL"/>
    <property type="match status" value="1"/>
</dbReference>
<reference evidence="3" key="1">
    <citation type="submission" date="2018-02" db="EMBL/GenBank/DDBJ databases">
        <title>Draft genome sequencing of Rhodococcus opacus KU647198.</title>
        <authorList>
            <person name="Zheng B.-X."/>
        </authorList>
    </citation>
    <scope>NUCLEOTIDE SEQUENCE [LARGE SCALE GENOMIC DNA]</scope>
    <source>
        <strain evidence="3">04-OD7</strain>
    </source>
</reference>